<feature type="region of interest" description="Disordered" evidence="1">
    <location>
        <begin position="1"/>
        <end position="38"/>
    </location>
</feature>
<dbReference type="EMBL" id="JBHSMD010000001">
    <property type="protein sequence ID" value="MFC5492061.1"/>
    <property type="molecule type" value="Genomic_DNA"/>
</dbReference>
<reference evidence="3" key="1">
    <citation type="journal article" date="2019" name="Int. J. Syst. Evol. Microbiol.">
        <title>The Global Catalogue of Microorganisms (GCM) 10K type strain sequencing project: providing services to taxonomists for standard genome sequencing and annotation.</title>
        <authorList>
            <consortium name="The Broad Institute Genomics Platform"/>
            <consortium name="The Broad Institute Genome Sequencing Center for Infectious Disease"/>
            <person name="Wu L."/>
            <person name="Ma J."/>
        </authorList>
    </citation>
    <scope>NUCLEOTIDE SEQUENCE [LARGE SCALE GENOMIC DNA]</scope>
    <source>
        <strain evidence="3">KACC 13778</strain>
    </source>
</reference>
<name>A0ABW0MUX2_9ACTN</name>
<dbReference type="RefSeq" id="WP_345177441.1">
    <property type="nucleotide sequence ID" value="NZ_BAABFQ010000006.1"/>
</dbReference>
<evidence type="ECO:0000256" key="1">
    <source>
        <dbReference type="SAM" id="MobiDB-lite"/>
    </source>
</evidence>
<evidence type="ECO:0000313" key="2">
    <source>
        <dbReference type="EMBL" id="MFC5492061.1"/>
    </source>
</evidence>
<gene>
    <name evidence="2" type="ORF">ACFPKY_03065</name>
</gene>
<keyword evidence="3" id="KW-1185">Reference proteome</keyword>
<comment type="caution">
    <text evidence="2">The sequence shown here is derived from an EMBL/GenBank/DDBJ whole genome shotgun (WGS) entry which is preliminary data.</text>
</comment>
<evidence type="ECO:0000313" key="3">
    <source>
        <dbReference type="Proteomes" id="UP001595956"/>
    </source>
</evidence>
<sequence length="138" mass="14811">MFKSAEEKEAERREREAEAAREAERARQEEEARKHAEWLASPVGAATAAKEAGEAFLELQIPVGGHIGQASWGMASGQRSATSSAGVLASIEDVGWRLEHASYFFMVTAESSSEGPFSGQQTAVSGVTMGVYLFRSAD</sequence>
<dbReference type="Proteomes" id="UP001595956">
    <property type="component" value="Unassembled WGS sequence"/>
</dbReference>
<accession>A0ABW0MUX2</accession>
<proteinExistence type="predicted"/>
<protein>
    <submittedName>
        <fullName evidence="2">Uncharacterized protein</fullName>
    </submittedName>
</protein>
<organism evidence="2 3">
    <name type="scientific">Nocardioides caricicola</name>
    <dbReference type="NCBI Taxonomy" id="634770"/>
    <lineage>
        <taxon>Bacteria</taxon>
        <taxon>Bacillati</taxon>
        <taxon>Actinomycetota</taxon>
        <taxon>Actinomycetes</taxon>
        <taxon>Propionibacteriales</taxon>
        <taxon>Nocardioidaceae</taxon>
        <taxon>Nocardioides</taxon>
    </lineage>
</organism>
<feature type="compositionally biased region" description="Basic and acidic residues" evidence="1">
    <location>
        <begin position="1"/>
        <end position="37"/>
    </location>
</feature>